<proteinExistence type="predicted"/>
<dbReference type="PANTHER" id="PTHR23159:SF60">
    <property type="entry name" value="SPINDLE ASSEMBLY ABNORMAL PROTEIN 4"/>
    <property type="match status" value="1"/>
</dbReference>
<feature type="region of interest" description="Disordered" evidence="2">
    <location>
        <begin position="1154"/>
        <end position="1178"/>
    </location>
</feature>
<evidence type="ECO:0000313" key="3">
    <source>
        <dbReference type="EMBL" id="DAF93874.1"/>
    </source>
</evidence>
<feature type="compositionally biased region" description="Low complexity" evidence="2">
    <location>
        <begin position="1155"/>
        <end position="1164"/>
    </location>
</feature>
<feature type="region of interest" description="Disordered" evidence="2">
    <location>
        <begin position="1369"/>
        <end position="1413"/>
    </location>
</feature>
<evidence type="ECO:0000256" key="2">
    <source>
        <dbReference type="SAM" id="MobiDB-lite"/>
    </source>
</evidence>
<feature type="coiled-coil region" evidence="1">
    <location>
        <begin position="143"/>
        <end position="194"/>
    </location>
</feature>
<feature type="compositionally biased region" description="Basic and acidic residues" evidence="2">
    <location>
        <begin position="1165"/>
        <end position="1176"/>
    </location>
</feature>
<organism evidence="3">
    <name type="scientific">Siphoviridae sp. ctZd434</name>
    <dbReference type="NCBI Taxonomy" id="2825559"/>
    <lineage>
        <taxon>Viruses</taxon>
        <taxon>Duplodnaviria</taxon>
        <taxon>Heunggongvirae</taxon>
        <taxon>Uroviricota</taxon>
        <taxon>Caudoviricetes</taxon>
    </lineage>
</organism>
<feature type="compositionally biased region" description="Polar residues" evidence="2">
    <location>
        <begin position="1491"/>
        <end position="1506"/>
    </location>
</feature>
<keyword evidence="1" id="KW-0175">Coiled coil</keyword>
<dbReference type="EMBL" id="BK016088">
    <property type="protein sequence ID" value="DAF93874.1"/>
    <property type="molecule type" value="Genomic_DNA"/>
</dbReference>
<protein>
    <submittedName>
        <fullName evidence="3">Trimeric coiled-coil viral fiber</fullName>
    </submittedName>
</protein>
<feature type="coiled-coil region" evidence="1">
    <location>
        <begin position="242"/>
        <end position="272"/>
    </location>
</feature>
<accession>A0A8S5UHK4</accession>
<dbReference type="PANTHER" id="PTHR23159">
    <property type="entry name" value="CENTROSOMAL PROTEIN 2"/>
    <property type="match status" value="1"/>
</dbReference>
<sequence length="2111" mass="232328">MQFKTIGEIVSLVGKNGSHNITQVATALQGLSRESQVSMMSLTALTQGEKLAILQMNDLNLSANKAALNAGKAATRTTSLFTNLGNAIKGFVVSNQLLTVFLAGAAALFAVNALVDKFTTTFDESFEAAQKSAEEYNNTVSEISSLNSELETTNARIDELNAKEHLSFVEQSELNKLYATREQLEKVIALKEKQAEAQGKDSAEDSKTTLEKKDFNVRSKDNQGNYVKDANGNYVYEKGTVLEDALDTMDKLNSAQEKLNKLKEEGADEDSSEYKFASENVDTLTAHLTENMDKINELSTHLYNTETGEALKGYEDLARGVNDVIDVYLDFSDTGSSIDHKIENIFAKAKFKDVKDSLVEAGKEGSNALNNMISSTPGLTDALNAAGVSAQQLSEYIMALADPEALNLDIIKKQLKDIYSSDNYKLNLKAGEKASKEFDEFLNKKKPEEIEIFYRYVKQNDLDISGWTLEDLQYNFDKAVNNEAVSSIDSLTDSSNEFLASVNAVNEALSAQSTGESIDSETYNSEELKTYASALEYVNGSMQLNAEKVRELTKAKAEEKIAILEASKANDINEYNENAAKIAFYMSNLKNLTGAERAELNSLQSRNSIIAANSIQYDIMTASIREATGAYKEWLNAQNTPESGDMADDARSAMEKISEVFDSSSKEYGRVGTTKYQAAVDFVVPDEVSAEGDKAVREYVKNLQTYFTEDKSGSDKFIQEALDKGLMEYDPDTGATKVAANKTMEDFAKSFNWTDETTKAIFGELQEYGWDFDWSDEGIKNYDEALFACNETAVTLQSRIDELNGKKVKTEADLTELEQLKKELAEIEAEKQRINSTKLNTFADLSSELGEAKRELSALYEKKDRHLPVDDSEIENAKQKVTDLESEINELGSAPTKVQIEAEVELVDKQLEEKKQELNKAQIRQTVTAETDTSGLQNEVAKLEQQKRNLEYTLTVVPDTDEAESKLNELNNTEFNPKSITVDVIGDAQTKLNSIKSALALLPTEKEISITTTYTQNGTPPQTGDQTVNGTANANGNFNATAWASSYTGLAYANGNWASQKSGTTLIGELGREIVVNPNTGKWRTYGDNGAEFISLPAGAIVFNHKQTEALLERGHVAGRGAAHVNGNFGKALVSGQKNASDVFSNNYSGGVQDANTASTTANTKAKDENTKKTEESTSVFDGVERRLKYFAAKTQAIADSITDYVTSAFKTMQLKRQIKATKNEVTVNEKGYARYIKKANSVGLSPAWKNRVQKGDYRINDIKDEKLAEKISAYQDWYDKAQDCKQAVQDLKNTQLELFEQWLNMPTEKAEKAIEKLSKKYNILNAQISTITSGGSTTAQLQKLQSASYASAQSNLEKAQDKKAEAKAKSQKAKSKFNSAKSTLKKSKLTKAEKKAVKSNKKVNTKGLSGTKKKRVEAYNAALTQKKKATSNYSSAKSDYTTASSYAGALRSSLSGSTSYEVANSLIDEQLNNQRKQDAEYQKALKDSQKNVTDTKATRDSANTKVKNKGSSISKKYSKKLSKAQKDALASGKTVSLKGITDKKLKKQLEEYNKLVTQSKTATTQYNMALDAQSTAAENAATSQAELAQALVDADVAKLENISNFYDAQKSYTDAQASAKQSAIDLKQAKGEKVTEADYRAQMGYNNQNINTLLQKKQKLEAQLANSSTIKPNSEEWYKIKAEIEGVAQEINNCEINNEELKDSIRNAKYKEMFENALEAVDKFKTALSTVRDLINEDMMYDDNGGLTEYGLTALATYVKDLESSESKIQTLLAERRQLDADLKNAASGLSEDEYKEAVKSNEESLQNELKSMNSSRQAILSIMKEQAKAELDAINEVINARKEALQKKKEYYDYDKTLKSKTREIQLLKQQIAALDGMTDAESRAKKARLEAQLAEKNDDLNDTVREHVYQLEVDGLTDLTKELQENYDDYVKELGRTLESIEKAVGNATNTVVGALGDVSSTVAAILKSYGINDPKSIGITSNLTGAANGGYVKGIIPAGDDGLAGVRIGEEVVVPEVVQELRKMLPTLQRSSELMFADSVKVDLQSLKAASNSGIGDINLHYDAMVSIGQIDGSSKDIVAQIEKAMPNISKRVINDLRKDARKKGLK</sequence>
<feature type="coiled-coil region" evidence="1">
    <location>
        <begin position="1756"/>
        <end position="1936"/>
    </location>
</feature>
<name>A0A8S5UHK4_9CAUD</name>
<feature type="coiled-coil region" evidence="1">
    <location>
        <begin position="800"/>
        <end position="953"/>
    </location>
</feature>
<feature type="region of interest" description="Disordered" evidence="2">
    <location>
        <begin position="1485"/>
        <end position="1515"/>
    </location>
</feature>
<reference evidence="3" key="1">
    <citation type="journal article" date="2021" name="Proc. Natl. Acad. Sci. U.S.A.">
        <title>A Catalog of Tens of Thousands of Viruses from Human Metagenomes Reveals Hidden Associations with Chronic Diseases.</title>
        <authorList>
            <person name="Tisza M.J."/>
            <person name="Buck C.B."/>
        </authorList>
    </citation>
    <scope>NUCLEOTIDE SEQUENCE</scope>
    <source>
        <strain evidence="3">CtZd434</strain>
    </source>
</reference>
<evidence type="ECO:0000256" key="1">
    <source>
        <dbReference type="SAM" id="Coils"/>
    </source>
</evidence>
<feature type="coiled-coil region" evidence="1">
    <location>
        <begin position="1651"/>
        <end position="1712"/>
    </location>
</feature>